<keyword evidence="12" id="KW-0342">GTP-binding</keyword>
<dbReference type="AlphaFoldDB" id="A0A8C6ZTT9"/>
<evidence type="ECO:0000256" key="8">
    <source>
        <dbReference type="ARBA" id="ARBA00022741"/>
    </source>
</evidence>
<evidence type="ECO:0000259" key="16">
    <source>
        <dbReference type="PROSITE" id="PS51720"/>
    </source>
</evidence>
<evidence type="ECO:0000256" key="9">
    <source>
        <dbReference type="ARBA" id="ARBA00022824"/>
    </source>
</evidence>
<keyword evidence="11" id="KW-0496">Mitochondrion</keyword>
<feature type="domain" description="AIG1-type G" evidence="16">
    <location>
        <begin position="7"/>
        <end position="209"/>
    </location>
</feature>
<dbReference type="Proteomes" id="UP000694420">
    <property type="component" value="Unplaced"/>
</dbReference>
<dbReference type="GO" id="GO:0005829">
    <property type="term" value="C:cytosol"/>
    <property type="evidence" value="ECO:0007669"/>
    <property type="project" value="UniProtKB-SubCell"/>
</dbReference>
<keyword evidence="6" id="KW-0963">Cytoplasm</keyword>
<dbReference type="PANTHER" id="PTHR10903:SF170">
    <property type="entry name" value="GTPASE IMAP FAMILY MEMBER 7"/>
    <property type="match status" value="1"/>
</dbReference>
<evidence type="ECO:0000256" key="11">
    <source>
        <dbReference type="ARBA" id="ARBA00023128"/>
    </source>
</evidence>
<organism evidence="17 18">
    <name type="scientific">Nothoprocta perdicaria</name>
    <name type="common">Chilean tinamou</name>
    <name type="synonym">Crypturus perdicarius</name>
    <dbReference type="NCBI Taxonomy" id="30464"/>
    <lineage>
        <taxon>Eukaryota</taxon>
        <taxon>Metazoa</taxon>
        <taxon>Chordata</taxon>
        <taxon>Craniata</taxon>
        <taxon>Vertebrata</taxon>
        <taxon>Euteleostomi</taxon>
        <taxon>Archelosauria</taxon>
        <taxon>Archosauria</taxon>
        <taxon>Dinosauria</taxon>
        <taxon>Saurischia</taxon>
        <taxon>Theropoda</taxon>
        <taxon>Coelurosauria</taxon>
        <taxon>Aves</taxon>
        <taxon>Palaeognathae</taxon>
        <taxon>Tinamiformes</taxon>
        <taxon>Tinamidae</taxon>
        <taxon>Nothoprocta</taxon>
    </lineage>
</organism>
<keyword evidence="10" id="KW-0333">Golgi apparatus</keyword>
<keyword evidence="18" id="KW-1185">Reference proteome</keyword>
<dbReference type="Gene3D" id="3.40.50.300">
    <property type="entry name" value="P-loop containing nucleotide triphosphate hydrolases"/>
    <property type="match status" value="1"/>
</dbReference>
<dbReference type="GO" id="GO:0005525">
    <property type="term" value="F:GTP binding"/>
    <property type="evidence" value="ECO:0007669"/>
    <property type="project" value="UniProtKB-KW"/>
</dbReference>
<evidence type="ECO:0000256" key="2">
    <source>
        <dbReference type="ARBA" id="ARBA00004240"/>
    </source>
</evidence>
<dbReference type="InterPro" id="IPR027417">
    <property type="entry name" value="P-loop_NTPase"/>
</dbReference>
<keyword evidence="7" id="KW-0677">Repeat</keyword>
<evidence type="ECO:0000256" key="6">
    <source>
        <dbReference type="ARBA" id="ARBA00022490"/>
    </source>
</evidence>
<dbReference type="GO" id="GO:0005794">
    <property type="term" value="C:Golgi apparatus"/>
    <property type="evidence" value="ECO:0007669"/>
    <property type="project" value="UniProtKB-SubCell"/>
</dbReference>
<name>A0A8C6ZTT9_NOTPE</name>
<dbReference type="Pfam" id="PF04548">
    <property type="entry name" value="AIG1"/>
    <property type="match status" value="1"/>
</dbReference>
<keyword evidence="8" id="KW-0547">Nucleotide-binding</keyword>
<comment type="similarity">
    <text evidence="5">Belongs to the TRAFAC class TrmE-Era-EngA-EngB-Septin-like GTPase superfamily. AIG1/Toc34/Toc159-like paraseptin GTPase family. IAN subfamily.</text>
</comment>
<comment type="function">
    <text evidence="13">Exerts an anti-apoptotic effect in the immune system and is involved in responses to infections.</text>
</comment>
<proteinExistence type="inferred from homology"/>
<evidence type="ECO:0000313" key="17">
    <source>
        <dbReference type="Ensembl" id="ENSNPEP00000020662.1"/>
    </source>
</evidence>
<evidence type="ECO:0000256" key="7">
    <source>
        <dbReference type="ARBA" id="ARBA00022737"/>
    </source>
</evidence>
<dbReference type="FunFam" id="3.40.50.300:FF:000536">
    <property type="entry name" value="GTPase IMAP family member 8"/>
    <property type="match status" value="1"/>
</dbReference>
<evidence type="ECO:0000256" key="10">
    <source>
        <dbReference type="ARBA" id="ARBA00023034"/>
    </source>
</evidence>
<dbReference type="SUPFAM" id="SSF52540">
    <property type="entry name" value="P-loop containing nucleoside triphosphate hydrolases"/>
    <property type="match status" value="1"/>
</dbReference>
<evidence type="ECO:0000256" key="15">
    <source>
        <dbReference type="ARBA" id="ARBA00077278"/>
    </source>
</evidence>
<evidence type="ECO:0000313" key="18">
    <source>
        <dbReference type="Proteomes" id="UP000694420"/>
    </source>
</evidence>
<reference evidence="17" key="1">
    <citation type="submission" date="2025-08" db="UniProtKB">
        <authorList>
            <consortium name="Ensembl"/>
        </authorList>
    </citation>
    <scope>IDENTIFICATION</scope>
</reference>
<evidence type="ECO:0000256" key="12">
    <source>
        <dbReference type="ARBA" id="ARBA00023134"/>
    </source>
</evidence>
<evidence type="ECO:0000256" key="13">
    <source>
        <dbReference type="ARBA" id="ARBA00056809"/>
    </source>
</evidence>
<evidence type="ECO:0000256" key="1">
    <source>
        <dbReference type="ARBA" id="ARBA00004173"/>
    </source>
</evidence>
<dbReference type="PANTHER" id="PTHR10903">
    <property type="entry name" value="GTPASE, IMAP FAMILY MEMBER-RELATED"/>
    <property type="match status" value="1"/>
</dbReference>
<dbReference type="InterPro" id="IPR006703">
    <property type="entry name" value="G_AIG1"/>
</dbReference>
<evidence type="ECO:0000256" key="14">
    <source>
        <dbReference type="ARBA" id="ARBA00073539"/>
    </source>
</evidence>
<protein>
    <recommendedName>
        <fullName evidence="14">GTPase IMAP family member 8</fullName>
    </recommendedName>
    <alternativeName>
        <fullName evidence="15">Immune-associated nucleotide-binding protein 9</fullName>
    </alternativeName>
</protein>
<dbReference type="Ensembl" id="ENSNPET00000021204.1">
    <property type="protein sequence ID" value="ENSNPEP00000020662.1"/>
    <property type="gene ID" value="ENSNPEG00000015372.1"/>
</dbReference>
<dbReference type="InterPro" id="IPR045058">
    <property type="entry name" value="GIMA/IAN/Toc"/>
</dbReference>
<sequence>LAGSLDRTELSILLVGKTGSGKSATGNTILGRTAFESKVAPHAVTRGCSKAEGSFQGRKIAVIDTPGLFDTRETNEKVAEKIKDAIRHLFPGVHAILLVMQLGRITNEEKEVAAWIAKILRFEAQRYTILLFTRGEELQKPEDIESFIEGSPYLKELKAKFGNRTVVFCNKDAEKNDKQVSTLISMIDGMVAANSENPELQPDICWKYSTAEKKQSRRSVECLEDNFLAPLASEPTGRGTPLDCSLSVLSEVWRGVSRTTLLDFWRAEIGLGQWLGESFGRQS</sequence>
<reference evidence="17" key="2">
    <citation type="submission" date="2025-09" db="UniProtKB">
        <authorList>
            <consortium name="Ensembl"/>
        </authorList>
    </citation>
    <scope>IDENTIFICATION</scope>
</reference>
<comment type="subcellular location">
    <subcellularLocation>
        <location evidence="3">Cytoplasm</location>
        <location evidence="3">Cytosol</location>
    </subcellularLocation>
    <subcellularLocation>
        <location evidence="2">Endoplasmic reticulum</location>
    </subcellularLocation>
    <subcellularLocation>
        <location evidence="4">Golgi apparatus</location>
    </subcellularLocation>
    <subcellularLocation>
        <location evidence="1">Mitochondrion</location>
    </subcellularLocation>
</comment>
<evidence type="ECO:0000256" key="5">
    <source>
        <dbReference type="ARBA" id="ARBA00008535"/>
    </source>
</evidence>
<dbReference type="GO" id="GO:0005783">
    <property type="term" value="C:endoplasmic reticulum"/>
    <property type="evidence" value="ECO:0007669"/>
    <property type="project" value="UniProtKB-SubCell"/>
</dbReference>
<dbReference type="GO" id="GO:0005739">
    <property type="term" value="C:mitochondrion"/>
    <property type="evidence" value="ECO:0007669"/>
    <property type="project" value="UniProtKB-SubCell"/>
</dbReference>
<accession>A0A8C6ZTT9</accession>
<evidence type="ECO:0000256" key="3">
    <source>
        <dbReference type="ARBA" id="ARBA00004514"/>
    </source>
</evidence>
<dbReference type="PROSITE" id="PS51720">
    <property type="entry name" value="G_AIG1"/>
    <property type="match status" value="1"/>
</dbReference>
<keyword evidence="9" id="KW-0256">Endoplasmic reticulum</keyword>
<evidence type="ECO:0000256" key="4">
    <source>
        <dbReference type="ARBA" id="ARBA00004555"/>
    </source>
</evidence>